<dbReference type="InterPro" id="IPR003752">
    <property type="entry name" value="DiS_bond_form_DsbB/BdbC"/>
</dbReference>
<keyword evidence="3 5" id="KW-1133">Transmembrane helix</keyword>
<evidence type="ECO:0000256" key="5">
    <source>
        <dbReference type="SAM" id="Phobius"/>
    </source>
</evidence>
<dbReference type="RefSeq" id="WP_003614013.1">
    <property type="nucleotide sequence ID" value="NZ_ADVE02000001.1"/>
</dbReference>
<evidence type="ECO:0000313" key="7">
    <source>
        <dbReference type="Proteomes" id="UP000230709"/>
    </source>
</evidence>
<evidence type="ECO:0000256" key="4">
    <source>
        <dbReference type="ARBA" id="ARBA00023136"/>
    </source>
</evidence>
<dbReference type="PIRSF" id="PIRSF033913">
    <property type="entry name" value="S-S_format_DsbB"/>
    <property type="match status" value="1"/>
</dbReference>
<dbReference type="GO" id="GO:0006457">
    <property type="term" value="P:protein folding"/>
    <property type="evidence" value="ECO:0007669"/>
    <property type="project" value="InterPro"/>
</dbReference>
<dbReference type="GO" id="GO:0015035">
    <property type="term" value="F:protein-disulfide reductase activity"/>
    <property type="evidence" value="ECO:0007669"/>
    <property type="project" value="InterPro"/>
</dbReference>
<dbReference type="Gene3D" id="1.20.1550.10">
    <property type="entry name" value="DsbB-like"/>
    <property type="match status" value="1"/>
</dbReference>
<evidence type="ECO:0000256" key="2">
    <source>
        <dbReference type="ARBA" id="ARBA00022692"/>
    </source>
</evidence>
<organism evidence="6 7">
    <name type="scientific">Methylosinus trichosporium (strain ATCC 35070 / NCIMB 11131 / UNIQEM 75 / OB3b)</name>
    <dbReference type="NCBI Taxonomy" id="595536"/>
    <lineage>
        <taxon>Bacteria</taxon>
        <taxon>Pseudomonadati</taxon>
        <taxon>Pseudomonadota</taxon>
        <taxon>Alphaproteobacteria</taxon>
        <taxon>Hyphomicrobiales</taxon>
        <taxon>Methylocystaceae</taxon>
        <taxon>Methylosinus</taxon>
    </lineage>
</organism>
<keyword evidence="2 5" id="KW-0812">Transmembrane</keyword>
<protein>
    <submittedName>
        <fullName evidence="6">Disulfide bond formation protein B</fullName>
    </submittedName>
</protein>
<dbReference type="AlphaFoldDB" id="A0A2D2CV53"/>
<keyword evidence="4 5" id="KW-0472">Membrane</keyword>
<evidence type="ECO:0000256" key="1">
    <source>
        <dbReference type="ARBA" id="ARBA00004141"/>
    </source>
</evidence>
<feature type="transmembrane region" description="Helical" evidence="5">
    <location>
        <begin position="50"/>
        <end position="66"/>
    </location>
</feature>
<dbReference type="InterPro" id="IPR023380">
    <property type="entry name" value="DsbB-like_sf"/>
</dbReference>
<evidence type="ECO:0000313" key="6">
    <source>
        <dbReference type="EMBL" id="ATQ66564.1"/>
    </source>
</evidence>
<evidence type="ECO:0000256" key="3">
    <source>
        <dbReference type="ARBA" id="ARBA00022989"/>
    </source>
</evidence>
<keyword evidence="7" id="KW-1185">Reference proteome</keyword>
<dbReference type="EMBL" id="CP023737">
    <property type="protein sequence ID" value="ATQ66564.1"/>
    <property type="molecule type" value="Genomic_DNA"/>
</dbReference>
<dbReference type="SUPFAM" id="SSF158442">
    <property type="entry name" value="DsbB-like"/>
    <property type="match status" value="1"/>
</dbReference>
<name>A0A2D2CV53_METT3</name>
<dbReference type="GO" id="GO:0016020">
    <property type="term" value="C:membrane"/>
    <property type="evidence" value="ECO:0007669"/>
    <property type="project" value="UniProtKB-SubCell"/>
</dbReference>
<dbReference type="Proteomes" id="UP000230709">
    <property type="component" value="Chromosome"/>
</dbReference>
<reference evidence="7" key="1">
    <citation type="submission" date="2017-10" db="EMBL/GenBank/DDBJ databases">
        <title>Completed PacBio SMRT sequence of Methylosinus trichosporium OB3b reveals presence of a third large plasmid.</title>
        <authorList>
            <person name="Charles T.C."/>
            <person name="Lynch M.D.J."/>
            <person name="Heil J.R."/>
            <person name="Cheng J."/>
        </authorList>
    </citation>
    <scope>NUCLEOTIDE SEQUENCE [LARGE SCALE GENOMIC DNA]</scope>
    <source>
        <strain evidence="7">OB3b</strain>
    </source>
</reference>
<comment type="subcellular location">
    <subcellularLocation>
        <location evidence="1">Membrane</location>
        <topology evidence="1">Multi-pass membrane protein</topology>
    </subcellularLocation>
</comment>
<sequence length="180" mass="18864">MSALVDLWRRASPTGLALLLLGVAAATIGGAWIFEALGHAPCELCLKQRIPYYAAIPLAAATALAAQRGAARLARVGFVLVALLFISGAALAFYHSGVELKVFAGPTECSGALKKAHSFDDFRSQIEKMKVPRCDAPTLFVLGLTLSNWNVLISAALAAAAVAGWRRSPAPPRPAPTESV</sequence>
<feature type="transmembrane region" description="Helical" evidence="5">
    <location>
        <begin position="139"/>
        <end position="163"/>
    </location>
</feature>
<feature type="transmembrane region" description="Helical" evidence="5">
    <location>
        <begin position="73"/>
        <end position="94"/>
    </location>
</feature>
<dbReference type="KEGG" id="mtw:CQW49_00650"/>
<accession>A0A2D2CV53</accession>
<dbReference type="STRING" id="595536.GCA_000178815_00815"/>
<dbReference type="InterPro" id="IPR024199">
    <property type="entry name" value="Uncharacterised_DsbB"/>
</dbReference>
<dbReference type="Pfam" id="PF02600">
    <property type="entry name" value="DsbB"/>
    <property type="match status" value="1"/>
</dbReference>
<proteinExistence type="predicted"/>
<gene>
    <name evidence="6" type="ORF">CQW49_00650</name>
</gene>